<dbReference type="InterPro" id="IPR009744">
    <property type="entry name" value="VirC1"/>
</dbReference>
<keyword evidence="2" id="KW-1185">Reference proteome</keyword>
<organism evidence="1 2">
    <name type="scientific">Labrys miyagiensis</name>
    <dbReference type="NCBI Taxonomy" id="346912"/>
    <lineage>
        <taxon>Bacteria</taxon>
        <taxon>Pseudomonadati</taxon>
        <taxon>Pseudomonadota</taxon>
        <taxon>Alphaproteobacteria</taxon>
        <taxon>Hyphomicrobiales</taxon>
        <taxon>Xanthobacteraceae</taxon>
        <taxon>Labrys</taxon>
    </lineage>
</organism>
<dbReference type="PANTHER" id="PTHR13696">
    <property type="entry name" value="P-LOOP CONTAINING NUCLEOSIDE TRIPHOSPHATE HYDROLASE"/>
    <property type="match status" value="1"/>
</dbReference>
<dbReference type="PANTHER" id="PTHR13696:SF96">
    <property type="entry name" value="COBQ_COBB_MIND_PARA NUCLEOTIDE BINDING DOMAIN-CONTAINING PROTEIN"/>
    <property type="match status" value="1"/>
</dbReference>
<evidence type="ECO:0000313" key="2">
    <source>
        <dbReference type="Proteomes" id="UP001156882"/>
    </source>
</evidence>
<dbReference type="InterPro" id="IPR050678">
    <property type="entry name" value="DNA_Partitioning_ATPase"/>
</dbReference>
<dbReference type="Gene3D" id="3.40.50.300">
    <property type="entry name" value="P-loop containing nucleotide triphosphate hydrolases"/>
    <property type="match status" value="1"/>
</dbReference>
<dbReference type="Proteomes" id="UP001156882">
    <property type="component" value="Unassembled WGS sequence"/>
</dbReference>
<dbReference type="RefSeq" id="WP_284313209.1">
    <property type="nucleotide sequence ID" value="NZ_BSPC01000027.1"/>
</dbReference>
<dbReference type="Pfam" id="PF07015">
    <property type="entry name" value="VirC1"/>
    <property type="match status" value="1"/>
</dbReference>
<protein>
    <submittedName>
        <fullName evidence="1">Chromosome partitioning protein ParA</fullName>
    </submittedName>
</protein>
<name>A0ABQ6CN14_9HYPH</name>
<dbReference type="PIRSF" id="PIRSF009320">
    <property type="entry name" value="Nuc_binding_HP_1000"/>
    <property type="match status" value="1"/>
</dbReference>
<dbReference type="CDD" id="cd02042">
    <property type="entry name" value="ParAB_family"/>
    <property type="match status" value="1"/>
</dbReference>
<gene>
    <name evidence="1" type="primary">parA_2</name>
    <name evidence="1" type="ORF">GCM10007874_31310</name>
</gene>
<evidence type="ECO:0000313" key="1">
    <source>
        <dbReference type="EMBL" id="GLS20114.1"/>
    </source>
</evidence>
<dbReference type="InterPro" id="IPR027417">
    <property type="entry name" value="P-loop_NTPase"/>
</dbReference>
<comment type="caution">
    <text evidence="1">The sequence shown here is derived from an EMBL/GenBank/DDBJ whole genome shotgun (WGS) entry which is preliminary data.</text>
</comment>
<sequence>MTIVSFATTKGGSGKSLLTRLVGTEMAVHGARAKILCVDPQHTTWQWSQAARRKGTLPDNLTVERIDEDAVFKQRLTDPGDVDITLIDVQGAYSQALNFAIAASDLCIVPCRATMDDAREVVRIFEYAASLKRAKLMVVINAISGIDRATQAFKEAVGELVRHKLPLFKTPIMQRPIYAEFAHEGGTLESLASTPDRVEQVKKARDNIARLLDEIYEHAGVLVDG</sequence>
<dbReference type="SUPFAM" id="SSF52540">
    <property type="entry name" value="P-loop containing nucleoside triphosphate hydrolases"/>
    <property type="match status" value="1"/>
</dbReference>
<accession>A0ABQ6CN14</accession>
<reference evidence="2" key="1">
    <citation type="journal article" date="2019" name="Int. J. Syst. Evol. Microbiol.">
        <title>The Global Catalogue of Microorganisms (GCM) 10K type strain sequencing project: providing services to taxonomists for standard genome sequencing and annotation.</title>
        <authorList>
            <consortium name="The Broad Institute Genomics Platform"/>
            <consortium name="The Broad Institute Genome Sequencing Center for Infectious Disease"/>
            <person name="Wu L."/>
            <person name="Ma J."/>
        </authorList>
    </citation>
    <scope>NUCLEOTIDE SEQUENCE [LARGE SCALE GENOMIC DNA]</scope>
    <source>
        <strain evidence="2">NBRC 101365</strain>
    </source>
</reference>
<dbReference type="EMBL" id="BSPC01000027">
    <property type="protein sequence ID" value="GLS20114.1"/>
    <property type="molecule type" value="Genomic_DNA"/>
</dbReference>
<proteinExistence type="predicted"/>